<dbReference type="Proteomes" id="UP000569092">
    <property type="component" value="Unassembled WGS sequence"/>
</dbReference>
<dbReference type="GO" id="GO:0009231">
    <property type="term" value="P:riboflavin biosynthetic process"/>
    <property type="evidence" value="ECO:0007669"/>
    <property type="project" value="InterPro"/>
</dbReference>
<dbReference type="EMBL" id="JACHDZ010000001">
    <property type="protein sequence ID" value="MBB5342636.1"/>
    <property type="molecule type" value="Genomic_DNA"/>
</dbReference>
<feature type="domain" description="Bacterial bifunctional deaminase-reductase C-terminal" evidence="1">
    <location>
        <begin position="3"/>
        <end position="90"/>
    </location>
</feature>
<reference evidence="2 3" key="1">
    <citation type="submission" date="2020-08" db="EMBL/GenBank/DDBJ databases">
        <title>Genomic Encyclopedia of Type Strains, Phase IV (KMG-V): Genome sequencing to study the core and pangenomes of soil and plant-associated prokaryotes.</title>
        <authorList>
            <person name="Whitman W."/>
        </authorList>
    </citation>
    <scope>NUCLEOTIDE SEQUENCE [LARGE SCALE GENOMIC DNA]</scope>
    <source>
        <strain evidence="2 3">M8US30</strain>
    </source>
</reference>
<gene>
    <name evidence="2" type="ORF">HDF10_000586</name>
</gene>
<dbReference type="Pfam" id="PF01872">
    <property type="entry name" value="RibD_C"/>
    <property type="match status" value="1"/>
</dbReference>
<comment type="caution">
    <text evidence="2">The sequence shown here is derived from an EMBL/GenBank/DDBJ whole genome shotgun (WGS) entry which is preliminary data.</text>
</comment>
<evidence type="ECO:0000313" key="3">
    <source>
        <dbReference type="Proteomes" id="UP000569092"/>
    </source>
</evidence>
<evidence type="ECO:0000259" key="1">
    <source>
        <dbReference type="Pfam" id="PF01872"/>
    </source>
</evidence>
<organism evidence="2 3">
    <name type="scientific">Tunturiibacter lichenicola</name>
    <dbReference type="NCBI Taxonomy" id="2051959"/>
    <lineage>
        <taxon>Bacteria</taxon>
        <taxon>Pseudomonadati</taxon>
        <taxon>Acidobacteriota</taxon>
        <taxon>Terriglobia</taxon>
        <taxon>Terriglobales</taxon>
        <taxon>Acidobacteriaceae</taxon>
        <taxon>Tunturiibacter</taxon>
    </lineage>
</organism>
<dbReference type="InterPro" id="IPR002734">
    <property type="entry name" value="RibDG_C"/>
</dbReference>
<dbReference type="Gene3D" id="3.40.430.10">
    <property type="entry name" value="Dihydrofolate Reductase, subunit A"/>
    <property type="match status" value="1"/>
</dbReference>
<protein>
    <submittedName>
        <fullName evidence="2">Dihydrofolate reductase</fullName>
    </submittedName>
</protein>
<sequence>MRRVMVFNMISLDGYIADANGDMSWARQQDKEWNEFTQGNAKGDSLMLFGRKTYDLMAGFWPTSTATAMMPEVAERMNSAKKAVFSRSMEMAGWKNTTLVKGDPGLYFLDQYNLGFFAQNPVYGVYDGQTIADPIPKKLQRG</sequence>
<dbReference type="GO" id="GO:0008703">
    <property type="term" value="F:5-amino-6-(5-phosphoribosylamino)uracil reductase activity"/>
    <property type="evidence" value="ECO:0007669"/>
    <property type="project" value="InterPro"/>
</dbReference>
<accession>A0A7W8J6U3</accession>
<proteinExistence type="predicted"/>
<name>A0A7W8J6U3_9BACT</name>
<dbReference type="AlphaFoldDB" id="A0A7W8J6U3"/>
<dbReference type="InterPro" id="IPR024072">
    <property type="entry name" value="DHFR-like_dom_sf"/>
</dbReference>
<evidence type="ECO:0000313" key="2">
    <source>
        <dbReference type="EMBL" id="MBB5342636.1"/>
    </source>
</evidence>
<dbReference type="SUPFAM" id="SSF53597">
    <property type="entry name" value="Dihydrofolate reductase-like"/>
    <property type="match status" value="1"/>
</dbReference>